<evidence type="ECO:0000313" key="2">
    <source>
        <dbReference type="EMBL" id="WYJ77432.1"/>
    </source>
</evidence>
<dbReference type="Proteomes" id="UP000664701">
    <property type="component" value="Chromosome"/>
</dbReference>
<evidence type="ECO:0000313" key="3">
    <source>
        <dbReference type="Proteomes" id="UP000664701"/>
    </source>
</evidence>
<gene>
    <name evidence="2" type="ORF">DOK78_002070</name>
</gene>
<dbReference type="EMBL" id="CP147251">
    <property type="protein sequence ID" value="WYJ77432.1"/>
    <property type="molecule type" value="Genomic_DNA"/>
</dbReference>
<accession>A0ABZ2SNS4</accession>
<name>A0ABZ2SNS4_9ENTE</name>
<dbReference type="SUPFAM" id="SSF56436">
    <property type="entry name" value="C-type lectin-like"/>
    <property type="match status" value="1"/>
</dbReference>
<dbReference type="Gene3D" id="3.90.1580.10">
    <property type="entry name" value="paralog of FGE (formylglycine-generating enzyme)"/>
    <property type="match status" value="1"/>
</dbReference>
<evidence type="ECO:0000259" key="1">
    <source>
        <dbReference type="Pfam" id="PF03781"/>
    </source>
</evidence>
<proteinExistence type="predicted"/>
<keyword evidence="3" id="KW-1185">Reference proteome</keyword>
<dbReference type="InterPro" id="IPR016187">
    <property type="entry name" value="CTDL_fold"/>
</dbReference>
<dbReference type="PANTHER" id="PTHR23150:SF19">
    <property type="entry name" value="FORMYLGLYCINE-GENERATING ENZYME"/>
    <property type="match status" value="1"/>
</dbReference>
<dbReference type="InterPro" id="IPR051043">
    <property type="entry name" value="Sulfatase_Mod_Factor_Kinase"/>
</dbReference>
<feature type="domain" description="Sulfatase-modifying factor enzyme-like" evidence="1">
    <location>
        <begin position="1"/>
        <end position="284"/>
    </location>
</feature>
<dbReference type="Pfam" id="PF03781">
    <property type="entry name" value="FGE-sulfatase"/>
    <property type="match status" value="1"/>
</dbReference>
<sequence>MIKIPGGSYIIGTDHADGFEADNEGPRLTVVVPTFWMDETTVTNAEFAKFIEATGYVTEAERFGWSFVFHYFLSEETRMKSQLVPNMAWWYAVAGADWRHPEGPDSTIEMRMDHPVVQVSRNDAIVYCNWVGKRLPSEVEWEIAAKGGTNNERYPWGDEEFILAGKHRANIWQGDFPGMNTKDDGFMNTAPAKWYEPNGLGMYQAVGNVWEWCSNPARIDLEKFQTTTSEEIWQTYQQVDDTYYATRGGSFLCHYSYCKRYRIAARNGNSGMSAANNLGFRCVK</sequence>
<dbReference type="InterPro" id="IPR005532">
    <property type="entry name" value="SUMF_dom"/>
</dbReference>
<reference evidence="2 3" key="2">
    <citation type="submission" date="2024-03" db="EMBL/GenBank/DDBJ databases">
        <title>The Genome Sequence of Enterococcus sp. DIV2402.</title>
        <authorList>
            <consortium name="The Broad Institute Genomics Platform"/>
            <consortium name="The Broad Institute Microbial Omics Core"/>
            <consortium name="The Broad Institute Genomic Center for Infectious Diseases"/>
            <person name="Earl A."/>
            <person name="Manson A."/>
            <person name="Gilmore M."/>
            <person name="Schwartman J."/>
            <person name="Shea T."/>
            <person name="Abouelleil A."/>
            <person name="Cao P."/>
            <person name="Chapman S."/>
            <person name="Cusick C."/>
            <person name="Young S."/>
            <person name="Neafsey D."/>
            <person name="Nusbaum C."/>
            <person name="Birren B."/>
        </authorList>
    </citation>
    <scope>NUCLEOTIDE SEQUENCE [LARGE SCALE GENOMIC DNA]</scope>
    <source>
        <strain evidence="2 3">DIV2402</strain>
    </source>
</reference>
<organism evidence="2 3">
    <name type="scientific">Candidatus Enterococcus lowellii</name>
    <dbReference type="NCBI Taxonomy" id="2230877"/>
    <lineage>
        <taxon>Bacteria</taxon>
        <taxon>Bacillati</taxon>
        <taxon>Bacillota</taxon>
        <taxon>Bacilli</taxon>
        <taxon>Lactobacillales</taxon>
        <taxon>Enterococcaceae</taxon>
        <taxon>Enterococcus</taxon>
    </lineage>
</organism>
<reference evidence="2 3" key="1">
    <citation type="submission" date="2021-03" db="EMBL/GenBank/DDBJ databases">
        <authorList>
            <person name="Gilmore M.S."/>
            <person name="Schwartzman J."/>
            <person name="Van Tyne D."/>
            <person name="Martin M."/>
            <person name="Earl A.M."/>
            <person name="Manson A.L."/>
            <person name="Straub T."/>
            <person name="Salamzade R."/>
            <person name="Saavedra J."/>
            <person name="Lebreton F."/>
            <person name="Prichula J."/>
            <person name="Schaufler K."/>
            <person name="Gaca A."/>
            <person name="Sgardioli B."/>
            <person name="Wagenaar J."/>
            <person name="Strong T."/>
        </authorList>
    </citation>
    <scope>NUCLEOTIDE SEQUENCE [LARGE SCALE GENOMIC DNA]</scope>
    <source>
        <strain evidence="2 3">DIV2402</strain>
    </source>
</reference>
<dbReference type="InterPro" id="IPR042095">
    <property type="entry name" value="SUMF_sf"/>
</dbReference>
<dbReference type="PANTHER" id="PTHR23150">
    <property type="entry name" value="SULFATASE MODIFYING FACTOR 1, 2"/>
    <property type="match status" value="1"/>
</dbReference>
<dbReference type="RefSeq" id="WP_207940440.1">
    <property type="nucleotide sequence ID" value="NZ_CP147251.1"/>
</dbReference>
<protein>
    <recommendedName>
        <fullName evidence="1">Sulfatase-modifying factor enzyme-like domain-containing protein</fullName>
    </recommendedName>
</protein>